<feature type="region of interest" description="Disordered" evidence="1">
    <location>
        <begin position="351"/>
        <end position="371"/>
    </location>
</feature>
<reference evidence="2 3" key="1">
    <citation type="submission" date="2020-02" db="EMBL/GenBank/DDBJ databases">
        <title>Genome sequence of strain AETb3-4.</title>
        <authorList>
            <person name="Gao J."/>
            <person name="Zhang X."/>
        </authorList>
    </citation>
    <scope>NUCLEOTIDE SEQUENCE [LARGE SCALE GENOMIC DNA]</scope>
    <source>
        <strain evidence="2 3">AETb3-4</strain>
    </source>
</reference>
<evidence type="ECO:0000313" key="3">
    <source>
        <dbReference type="Proteomes" id="UP000543556"/>
    </source>
</evidence>
<dbReference type="RefSeq" id="WP_176634959.1">
    <property type="nucleotide sequence ID" value="NZ_JAAMFM010000012.1"/>
</dbReference>
<dbReference type="Proteomes" id="UP000543556">
    <property type="component" value="Unassembled WGS sequence"/>
</dbReference>
<feature type="compositionally biased region" description="Pro residues" evidence="1">
    <location>
        <begin position="353"/>
        <end position="363"/>
    </location>
</feature>
<comment type="caution">
    <text evidence="2">The sequence shown here is derived from an EMBL/GenBank/DDBJ whole genome shotgun (WGS) entry which is preliminary data.</text>
</comment>
<name>A0A7Y7LYS5_9MICC</name>
<gene>
    <name evidence="2" type="ORF">G6034_10020</name>
</gene>
<keyword evidence="3" id="KW-1185">Reference proteome</keyword>
<protein>
    <submittedName>
        <fullName evidence="2">Uncharacterized protein</fullName>
    </submittedName>
</protein>
<dbReference type="AlphaFoldDB" id="A0A7Y7LYS5"/>
<dbReference type="EMBL" id="JAAMFM010000012">
    <property type="protein sequence ID" value="NVM95242.1"/>
    <property type="molecule type" value="Genomic_DNA"/>
</dbReference>
<evidence type="ECO:0000256" key="1">
    <source>
        <dbReference type="SAM" id="MobiDB-lite"/>
    </source>
</evidence>
<organism evidence="2 3">
    <name type="scientific">Arthrobacter wenxiniae</name>
    <dbReference type="NCBI Taxonomy" id="2713570"/>
    <lineage>
        <taxon>Bacteria</taxon>
        <taxon>Bacillati</taxon>
        <taxon>Actinomycetota</taxon>
        <taxon>Actinomycetes</taxon>
        <taxon>Micrococcales</taxon>
        <taxon>Micrococcaceae</taxon>
        <taxon>Arthrobacter</taxon>
    </lineage>
</organism>
<evidence type="ECO:0000313" key="2">
    <source>
        <dbReference type="EMBL" id="NVM95242.1"/>
    </source>
</evidence>
<accession>A0A7Y7LYS5</accession>
<sequence>MIGAAPAAGRLRPALAAITATLMAVLVLCLGGCTAITGRVTHYTPSPAAPQGRADCLATSYWNEPLMTAPPGVAATMGSVPQGFVPVDVVECSPGQRIFRQASTEPAWASILEQHLSGDYGPLLAALAEQSERQDGGACVAMAETIPDLWLVDATGKAVHIEWPHDACGFTKPGVRQALAALTVTSSKSIDVRPSDAVEPVTPPPARILAGADCMTTAHWYEGNGLADPSAKDMGGIPEGFVPVSAVECTAFGSNVTDARGTWRTITQKRLTGDLTPLVKAFRGPSYKAVGKLVCEASLEIIPDVWLVDAAGRAIHVQWPLTACRKSQPGTKELLARLHVTETTVLKAVLQPAPQPKTLPPATPTSTTAER</sequence>
<proteinExistence type="predicted"/>